<sequence>MSATTLLIHNGSAAPDAPVSRIGGLPLAPAGTPWPTCTACSGPLQFIAQMVLDGGRGVLAVFMCANDPGSCDEWSATSGGNRAYLFPLEGLVPIPLPALPACAGDGEEAGEDTDGDEDEDEDEDDVRQLGAVRTVERVAVAGPEYGAAARAWSERSGRPRGQVLGQLGGAADWLQYDETPDCTDCGRPMAFVAQLEEGPDPLTAPNFGSGSAYAHACAPCGRAAFLWQC</sequence>
<gene>
    <name evidence="2" type="ORF">CP980_07100</name>
</gene>
<dbReference type="AlphaFoldDB" id="A0A5J6J7T9"/>
<dbReference type="Proteomes" id="UP000325563">
    <property type="component" value="Chromosome"/>
</dbReference>
<protein>
    <recommendedName>
        <fullName evidence="4">DUF1963 domain-containing protein</fullName>
    </recommendedName>
</protein>
<evidence type="ECO:0000256" key="1">
    <source>
        <dbReference type="SAM" id="MobiDB-lite"/>
    </source>
</evidence>
<accession>A0A5J6J7T9</accession>
<dbReference type="InterPro" id="IPR035948">
    <property type="entry name" value="YwqG-like_sf"/>
</dbReference>
<proteinExistence type="predicted"/>
<dbReference type="SUPFAM" id="SSF103032">
    <property type="entry name" value="Hypothetical protein YwqG"/>
    <property type="match status" value="1"/>
</dbReference>
<dbReference type="GeneID" id="95610330"/>
<evidence type="ECO:0000313" key="2">
    <source>
        <dbReference type="EMBL" id="QEV44854.1"/>
    </source>
</evidence>
<feature type="region of interest" description="Disordered" evidence="1">
    <location>
        <begin position="99"/>
        <end position="126"/>
    </location>
</feature>
<evidence type="ECO:0000313" key="3">
    <source>
        <dbReference type="Proteomes" id="UP000325563"/>
    </source>
</evidence>
<feature type="compositionally biased region" description="Acidic residues" evidence="1">
    <location>
        <begin position="105"/>
        <end position="125"/>
    </location>
</feature>
<name>A0A5J6J7T9_STRVI</name>
<dbReference type="Gene3D" id="2.30.320.10">
    <property type="entry name" value="YwqG-like"/>
    <property type="match status" value="1"/>
</dbReference>
<dbReference type="RefSeq" id="WP_150493090.1">
    <property type="nucleotide sequence ID" value="NZ_BNBW01000001.1"/>
</dbReference>
<keyword evidence="3" id="KW-1185">Reference proteome</keyword>
<dbReference type="EMBL" id="CP023692">
    <property type="protein sequence ID" value="QEV44854.1"/>
    <property type="molecule type" value="Genomic_DNA"/>
</dbReference>
<dbReference type="KEGG" id="svn:CP980_07100"/>
<organism evidence="2 3">
    <name type="scientific">Streptomyces vinaceus</name>
    <dbReference type="NCBI Taxonomy" id="1960"/>
    <lineage>
        <taxon>Bacteria</taxon>
        <taxon>Bacillati</taxon>
        <taxon>Actinomycetota</taxon>
        <taxon>Actinomycetes</taxon>
        <taxon>Kitasatosporales</taxon>
        <taxon>Streptomycetaceae</taxon>
        <taxon>Streptomyces</taxon>
    </lineage>
</organism>
<evidence type="ECO:0008006" key="4">
    <source>
        <dbReference type="Google" id="ProtNLM"/>
    </source>
</evidence>
<reference evidence="2 3" key="1">
    <citation type="submission" date="2017-09" db="EMBL/GenBank/DDBJ databases">
        <authorList>
            <person name="Lee N."/>
            <person name="Cho B.-K."/>
        </authorList>
    </citation>
    <scope>NUCLEOTIDE SEQUENCE [LARGE SCALE GENOMIC DNA]</scope>
    <source>
        <strain evidence="2 3">ATCC 27476</strain>
    </source>
</reference>